<protein>
    <recommendedName>
        <fullName evidence="7">Probable branched-chain-amino-acid aminotransferase</fullName>
        <ecNumber evidence="6">2.6.1.42</ecNumber>
    </recommendedName>
</protein>
<dbReference type="PANTHER" id="PTHR42743:SF11">
    <property type="entry name" value="AMINODEOXYCHORISMATE LYASE"/>
    <property type="match status" value="1"/>
</dbReference>
<keyword evidence="12" id="KW-0808">Transferase</keyword>
<comment type="catalytic activity">
    <reaction evidence="11">
        <text>L-leucine + 2-oxoglutarate = 4-methyl-2-oxopentanoate + L-glutamate</text>
        <dbReference type="Rhea" id="RHEA:18321"/>
        <dbReference type="ChEBI" id="CHEBI:16810"/>
        <dbReference type="ChEBI" id="CHEBI:17865"/>
        <dbReference type="ChEBI" id="CHEBI:29985"/>
        <dbReference type="ChEBI" id="CHEBI:57427"/>
        <dbReference type="EC" id="2.6.1.42"/>
    </reaction>
</comment>
<keyword evidence="13" id="KW-1185">Reference proteome</keyword>
<evidence type="ECO:0000256" key="2">
    <source>
        <dbReference type="ARBA" id="ARBA00004824"/>
    </source>
</evidence>
<dbReference type="Gene3D" id="3.30.470.10">
    <property type="match status" value="1"/>
</dbReference>
<evidence type="ECO:0000256" key="8">
    <source>
        <dbReference type="ARBA" id="ARBA00023304"/>
    </source>
</evidence>
<dbReference type="PANTHER" id="PTHR42743">
    <property type="entry name" value="AMINO-ACID AMINOTRANSFERASE"/>
    <property type="match status" value="1"/>
</dbReference>
<comment type="pathway">
    <text evidence="2">Amino-acid biosynthesis; L-isoleucine biosynthesis; L-isoleucine from 2-oxobutanoate: step 4/4.</text>
</comment>
<dbReference type="KEGG" id="mee:DA075_15565"/>
<comment type="similarity">
    <text evidence="5">Belongs to the class-IV pyridoxal-phosphate-dependent aminotransferase family.</text>
</comment>
<evidence type="ECO:0000256" key="1">
    <source>
        <dbReference type="ARBA" id="ARBA00003109"/>
    </source>
</evidence>
<dbReference type="InterPro" id="IPR050571">
    <property type="entry name" value="Class-IV_PLP-Dep_Aminotrnsfr"/>
</dbReference>
<evidence type="ECO:0000256" key="10">
    <source>
        <dbReference type="ARBA" id="ARBA00048798"/>
    </source>
</evidence>
<comment type="function">
    <text evidence="1">Acts on leucine, isoleucine and valine.</text>
</comment>
<evidence type="ECO:0000256" key="5">
    <source>
        <dbReference type="ARBA" id="ARBA00009320"/>
    </source>
</evidence>
<organism evidence="12 13">
    <name type="scientific">Methylobacterium currus</name>
    <dbReference type="NCBI Taxonomy" id="2051553"/>
    <lineage>
        <taxon>Bacteria</taxon>
        <taxon>Pseudomonadati</taxon>
        <taxon>Pseudomonadota</taxon>
        <taxon>Alphaproteobacteria</taxon>
        <taxon>Hyphomicrobiales</taxon>
        <taxon>Methylobacteriaceae</taxon>
        <taxon>Methylobacterium</taxon>
    </lineage>
</organism>
<dbReference type="GO" id="GO:0009082">
    <property type="term" value="P:branched-chain amino acid biosynthetic process"/>
    <property type="evidence" value="ECO:0007669"/>
    <property type="project" value="UniProtKB-KW"/>
</dbReference>
<dbReference type="EMBL" id="CP028843">
    <property type="protein sequence ID" value="AWB22166.1"/>
    <property type="molecule type" value="Genomic_DNA"/>
</dbReference>
<evidence type="ECO:0000313" key="13">
    <source>
        <dbReference type="Proteomes" id="UP000244755"/>
    </source>
</evidence>
<dbReference type="Gene3D" id="3.20.10.10">
    <property type="entry name" value="D-amino Acid Aminotransferase, subunit A, domain 2"/>
    <property type="match status" value="1"/>
</dbReference>
<comment type="catalytic activity">
    <reaction evidence="9">
        <text>L-valine + 2-oxoglutarate = 3-methyl-2-oxobutanoate + L-glutamate</text>
        <dbReference type="Rhea" id="RHEA:24813"/>
        <dbReference type="ChEBI" id="CHEBI:11851"/>
        <dbReference type="ChEBI" id="CHEBI:16810"/>
        <dbReference type="ChEBI" id="CHEBI:29985"/>
        <dbReference type="ChEBI" id="CHEBI:57762"/>
        <dbReference type="EC" id="2.6.1.42"/>
    </reaction>
</comment>
<dbReference type="OrthoDB" id="21319at2"/>
<evidence type="ECO:0000256" key="7">
    <source>
        <dbReference type="ARBA" id="ARBA00014472"/>
    </source>
</evidence>
<name>A0A2R4WKX4_9HYPH</name>
<evidence type="ECO:0000256" key="11">
    <source>
        <dbReference type="ARBA" id="ARBA00049229"/>
    </source>
</evidence>
<keyword evidence="8" id="KW-0028">Amino-acid biosynthesis</keyword>
<dbReference type="Proteomes" id="UP000244755">
    <property type="component" value="Chromosome 1"/>
</dbReference>
<dbReference type="AlphaFoldDB" id="A0A2R4WKX4"/>
<dbReference type="InterPro" id="IPR043131">
    <property type="entry name" value="BCAT-like_N"/>
</dbReference>
<evidence type="ECO:0000256" key="6">
    <source>
        <dbReference type="ARBA" id="ARBA00013053"/>
    </source>
</evidence>
<gene>
    <name evidence="12" type="ORF">DA075_15565</name>
</gene>
<evidence type="ECO:0000256" key="9">
    <source>
        <dbReference type="ARBA" id="ARBA00048212"/>
    </source>
</evidence>
<comment type="pathway">
    <text evidence="3">Amino-acid biosynthesis; L-valine biosynthesis; L-valine from pyruvate: step 4/4.</text>
</comment>
<comment type="catalytic activity">
    <reaction evidence="10">
        <text>L-isoleucine + 2-oxoglutarate = (S)-3-methyl-2-oxopentanoate + L-glutamate</text>
        <dbReference type="Rhea" id="RHEA:24801"/>
        <dbReference type="ChEBI" id="CHEBI:16810"/>
        <dbReference type="ChEBI" id="CHEBI:29985"/>
        <dbReference type="ChEBI" id="CHEBI:35146"/>
        <dbReference type="ChEBI" id="CHEBI:58045"/>
        <dbReference type="EC" id="2.6.1.42"/>
    </reaction>
</comment>
<keyword evidence="8" id="KW-0100">Branched-chain amino acid biosynthesis</keyword>
<accession>A0A2R4WKX4</accession>
<dbReference type="GO" id="GO:0005829">
    <property type="term" value="C:cytosol"/>
    <property type="evidence" value="ECO:0007669"/>
    <property type="project" value="TreeGrafter"/>
</dbReference>
<dbReference type="EC" id="2.6.1.42" evidence="6"/>
<dbReference type="SUPFAM" id="SSF56752">
    <property type="entry name" value="D-aminoacid aminotransferase-like PLP-dependent enzymes"/>
    <property type="match status" value="1"/>
</dbReference>
<proteinExistence type="inferred from homology"/>
<dbReference type="InterPro" id="IPR036038">
    <property type="entry name" value="Aminotransferase-like"/>
</dbReference>
<dbReference type="Pfam" id="PF01063">
    <property type="entry name" value="Aminotran_4"/>
    <property type="match status" value="1"/>
</dbReference>
<reference evidence="12 13" key="1">
    <citation type="submission" date="2018-04" db="EMBL/GenBank/DDBJ databases">
        <title>Methylobacterium sp. PR1016A genome.</title>
        <authorList>
            <person name="Park W."/>
        </authorList>
    </citation>
    <scope>NUCLEOTIDE SEQUENCE [LARGE SCALE GENOMIC DNA]</scope>
    <source>
        <strain evidence="12 13">PR1016A</strain>
    </source>
</reference>
<dbReference type="RefSeq" id="WP_099954004.1">
    <property type="nucleotide sequence ID" value="NZ_CP028843.1"/>
</dbReference>
<dbReference type="GO" id="GO:0004084">
    <property type="term" value="F:branched-chain-amino-acid transaminase activity"/>
    <property type="evidence" value="ECO:0007669"/>
    <property type="project" value="UniProtKB-EC"/>
</dbReference>
<comment type="pathway">
    <text evidence="4">Amino-acid biosynthesis; L-leucine biosynthesis; L-leucine from 3-methyl-2-oxobutanoate: step 4/4.</text>
</comment>
<sequence>MADSKRTRDSETRGAETEETWTYFEGAWHPGNVRMMGPRTHAAWLASMVFDGARAFEGVTPDLDLHLARVNRSAAAFGLEPVVAEGTWAELVQDGLKRFAPDAALYIRPMYWAEGGLGGAVRFDPASTNWCLCLYEAPMPPPTGFTATLSPFRRPTPDTAPLDAKAGCLYPNSARAIAEAASRGFGNALMRDALGNVAEFATANVLMARDGVVSTPVPNGTFLAGITRGRVIALLREAGVPVVEKTLTVDDLMSADEVFSVGNFAKVVPVTALDGRTFAPGPLFRKARELYWAFAHGG</sequence>
<evidence type="ECO:0000256" key="4">
    <source>
        <dbReference type="ARBA" id="ARBA00005072"/>
    </source>
</evidence>
<dbReference type="InterPro" id="IPR001544">
    <property type="entry name" value="Aminotrans_IV"/>
</dbReference>
<evidence type="ECO:0000313" key="12">
    <source>
        <dbReference type="EMBL" id="AWB22166.1"/>
    </source>
</evidence>
<evidence type="ECO:0000256" key="3">
    <source>
        <dbReference type="ARBA" id="ARBA00004931"/>
    </source>
</evidence>
<dbReference type="NCBIfam" id="NF009896">
    <property type="entry name" value="PRK13356.1"/>
    <property type="match status" value="1"/>
</dbReference>
<dbReference type="InterPro" id="IPR043132">
    <property type="entry name" value="BCAT-like_C"/>
</dbReference>
<keyword evidence="12" id="KW-0032">Aminotransferase</keyword>